<evidence type="ECO:0000313" key="4">
    <source>
        <dbReference type="Proteomes" id="UP000050640"/>
    </source>
</evidence>
<dbReference type="PANTHER" id="PTHR13276:SF3">
    <property type="entry name" value="MSS4-LIKE PROTEIN"/>
    <property type="match status" value="1"/>
</dbReference>
<sequence length="144" mass="16490">MTPVKEVTQNLFTENVPATNEKCGGKNEKQDFSVLVDDQQRNKKEILCRRCQCVVFGAKRVILLQGKDAKELKEMSVGGMEGKQVERTDIWWYTTNEYAFDTIGFLTVDDLDVLMCGDCEFGPIGWRTSDNKNFWVAAERMNYA</sequence>
<dbReference type="GO" id="GO:0015031">
    <property type="term" value="P:protein transport"/>
    <property type="evidence" value="ECO:0007669"/>
    <property type="project" value="UniProtKB-KW"/>
</dbReference>
<name>A0A0R3RZB8_9BILA</name>
<keyword evidence="1" id="KW-0813">Transport</keyword>
<evidence type="ECO:0000256" key="2">
    <source>
        <dbReference type="ARBA" id="ARBA00022658"/>
    </source>
</evidence>
<proteinExistence type="predicted"/>
<dbReference type="InterPro" id="IPR007515">
    <property type="entry name" value="Mss4"/>
</dbReference>
<dbReference type="WBParaSite" id="EEL_0000766801-mRNA-1">
    <property type="protein sequence ID" value="EEL_0000766801-mRNA-1"/>
    <property type="gene ID" value="EEL_0000766801"/>
</dbReference>
<dbReference type="PANTHER" id="PTHR13276">
    <property type="entry name" value="GUANINE NUCLEOTIDE EXCHANGE FACTOR MSS4"/>
    <property type="match status" value="1"/>
</dbReference>
<dbReference type="GO" id="GO:0007264">
    <property type="term" value="P:small GTPase-mediated signal transduction"/>
    <property type="evidence" value="ECO:0007669"/>
    <property type="project" value="InterPro"/>
</dbReference>
<evidence type="ECO:0000313" key="5">
    <source>
        <dbReference type="WBParaSite" id="EEL_0000766801-mRNA-1"/>
    </source>
</evidence>
<dbReference type="SUPFAM" id="SSF51316">
    <property type="entry name" value="Mss4-like"/>
    <property type="match status" value="1"/>
</dbReference>
<accession>A0A0R3RZB8</accession>
<dbReference type="Proteomes" id="UP000050640">
    <property type="component" value="Unplaced"/>
</dbReference>
<evidence type="ECO:0000256" key="3">
    <source>
        <dbReference type="ARBA" id="ARBA00022927"/>
    </source>
</evidence>
<dbReference type="InterPro" id="IPR011323">
    <property type="entry name" value="Mss4/transl-control_tumour"/>
</dbReference>
<keyword evidence="2" id="KW-0344">Guanine-nucleotide releasing factor</keyword>
<keyword evidence="4" id="KW-1185">Reference proteome</keyword>
<dbReference type="GO" id="GO:0006892">
    <property type="term" value="P:post-Golgi vesicle-mediated transport"/>
    <property type="evidence" value="ECO:0007669"/>
    <property type="project" value="TreeGrafter"/>
</dbReference>
<dbReference type="InterPro" id="IPR011057">
    <property type="entry name" value="Mss4-like_sf"/>
</dbReference>
<dbReference type="FunFam" id="2.170.150.10:FF:000005">
    <property type="entry name" value="Guanine nucleotide exchange factor MSS4"/>
    <property type="match status" value="1"/>
</dbReference>
<dbReference type="GO" id="GO:0008270">
    <property type="term" value="F:zinc ion binding"/>
    <property type="evidence" value="ECO:0007669"/>
    <property type="project" value="TreeGrafter"/>
</dbReference>
<protein>
    <submittedName>
        <fullName evidence="5">Guanine nucleotide exchange factor MSS4</fullName>
    </submittedName>
</protein>
<dbReference type="AlphaFoldDB" id="A0A0R3RZB8"/>
<dbReference type="Pfam" id="PF04421">
    <property type="entry name" value="Mss4"/>
    <property type="match status" value="1"/>
</dbReference>
<dbReference type="GO" id="GO:0005829">
    <property type="term" value="C:cytosol"/>
    <property type="evidence" value="ECO:0007669"/>
    <property type="project" value="TreeGrafter"/>
</dbReference>
<dbReference type="PROSITE" id="PS51796">
    <property type="entry name" value="MSS4"/>
    <property type="match status" value="1"/>
</dbReference>
<keyword evidence="3" id="KW-0653">Protein transport</keyword>
<dbReference type="GO" id="GO:0005085">
    <property type="term" value="F:guanyl-nucleotide exchange factor activity"/>
    <property type="evidence" value="ECO:0007669"/>
    <property type="project" value="UniProtKB-KW"/>
</dbReference>
<dbReference type="GO" id="GO:0016020">
    <property type="term" value="C:membrane"/>
    <property type="evidence" value="ECO:0007669"/>
    <property type="project" value="TreeGrafter"/>
</dbReference>
<evidence type="ECO:0000256" key="1">
    <source>
        <dbReference type="ARBA" id="ARBA00022448"/>
    </source>
</evidence>
<dbReference type="STRING" id="1147741.A0A0R3RZB8"/>
<reference evidence="5" key="1">
    <citation type="submission" date="2017-02" db="UniProtKB">
        <authorList>
            <consortium name="WormBaseParasite"/>
        </authorList>
    </citation>
    <scope>IDENTIFICATION</scope>
</reference>
<dbReference type="Gene3D" id="2.170.150.10">
    <property type="entry name" value="Metal Binding Protein, Guanine Nucleotide Exchange Factor, Chain A"/>
    <property type="match status" value="1"/>
</dbReference>
<organism evidence="4 5">
    <name type="scientific">Elaeophora elaphi</name>
    <dbReference type="NCBI Taxonomy" id="1147741"/>
    <lineage>
        <taxon>Eukaryota</taxon>
        <taxon>Metazoa</taxon>
        <taxon>Ecdysozoa</taxon>
        <taxon>Nematoda</taxon>
        <taxon>Chromadorea</taxon>
        <taxon>Rhabditida</taxon>
        <taxon>Spirurina</taxon>
        <taxon>Spiruromorpha</taxon>
        <taxon>Filarioidea</taxon>
        <taxon>Onchocercidae</taxon>
        <taxon>Elaeophora</taxon>
    </lineage>
</organism>